<gene>
    <name evidence="2" type="ORF">I7I53_09682</name>
</gene>
<proteinExistence type="predicted"/>
<dbReference type="AlphaFoldDB" id="A0A8A1L5X9"/>
<feature type="compositionally biased region" description="Basic and acidic residues" evidence="1">
    <location>
        <begin position="91"/>
        <end position="105"/>
    </location>
</feature>
<feature type="region of interest" description="Disordered" evidence="1">
    <location>
        <begin position="189"/>
        <end position="283"/>
    </location>
</feature>
<feature type="region of interest" description="Disordered" evidence="1">
    <location>
        <begin position="339"/>
        <end position="358"/>
    </location>
</feature>
<name>A0A8A1L5X9_AJEC8</name>
<sequence length="647" mass="70202">MRAVYRLTPPLYFVFTKMTSLPHGWYPAMTYTHDLCNQTRSRSLEFDRPGRSRLRRVASTKGFSQHMDSSESVPSEHSSLYDAVLASFESDDSRRQRELDRHLDEAGPSNYGPTNFVGENMGTINQRLVYSHGKWPGKKLETIVEQRSASTLRASLAPSVGDVDGPGNNKPLTTLEALVNPPGTCGRKVYSFDDLDLPNRRPRDGASHLPNRSSSSGASFELRGLFPHISPVEPTQPVYPPPVRSPTPPGLPSFGSREAIRYNPTQSNRSRPSNHHTPPSRRGLQQGLVAAGDEEDDLCCASGLKRLFGLPSCMGARPPTLPTGAVARAHDGTMVRGRFGPRQSGHGVGAGPTARGLESHPFHRSSLPAARVKDGCDSAPNSVVVSQQNTHSASTPSQTGYSSPQILPRSYSSLLRARTAPHIVPPQRSCTNTGNCTLLSTSSVPLPSYVAHQRLESPLPRPPEMIHASNSPSGLNGPGPEGGENDGTSATLTPNRHNRPPIVTGPRHRQRISMQTAIIEDNKAPGLWDWLLMDCFFVCCGLFGGKEPPHIRSQRGNFGIDGQCSAPDQTAASAAAADGQIRSPLNRIRDRDRHREISSPTPWTPAWGWQPRCFGGDATLDEEAGLGTAIELRLIQSTWAQETAAVN</sequence>
<dbReference type="Proteomes" id="UP000663419">
    <property type="component" value="Chromosome 1"/>
</dbReference>
<dbReference type="EMBL" id="CP069102">
    <property type="protein sequence ID" value="QSS49356.1"/>
    <property type="molecule type" value="Genomic_DNA"/>
</dbReference>
<protein>
    <submittedName>
        <fullName evidence="2">Uncharacterized protein</fullName>
    </submittedName>
</protein>
<feature type="compositionally biased region" description="Basic and acidic residues" evidence="1">
    <location>
        <begin position="197"/>
        <end position="206"/>
    </location>
</feature>
<accession>A0A8A1L5X9</accession>
<dbReference type="VEuPathDB" id="FungiDB:I7I53_09682"/>
<feature type="region of interest" description="Disordered" evidence="1">
    <location>
        <begin position="91"/>
        <end position="116"/>
    </location>
</feature>
<feature type="region of interest" description="Disordered" evidence="1">
    <location>
        <begin position="458"/>
        <end position="508"/>
    </location>
</feature>
<feature type="compositionally biased region" description="Pro residues" evidence="1">
    <location>
        <begin position="237"/>
        <end position="251"/>
    </location>
</feature>
<reference evidence="2" key="1">
    <citation type="submission" date="2021-01" db="EMBL/GenBank/DDBJ databases">
        <title>Chromosome-level genome assembly of a human fungal pathogen reveals clustering of transcriptionally co-regulated genes.</title>
        <authorList>
            <person name="Voorhies M."/>
            <person name="Cohen S."/>
            <person name="Shea T.P."/>
            <person name="Petrus S."/>
            <person name="Munoz J.F."/>
            <person name="Poplawski S."/>
            <person name="Goldman W.E."/>
            <person name="Michael T."/>
            <person name="Cuomo C.A."/>
            <person name="Sil A."/>
            <person name="Beyhan S."/>
        </authorList>
    </citation>
    <scope>NUCLEOTIDE SEQUENCE</scope>
    <source>
        <strain evidence="2">H88</strain>
    </source>
</reference>
<feature type="compositionally biased region" description="Polar residues" evidence="1">
    <location>
        <begin position="263"/>
        <end position="277"/>
    </location>
</feature>
<evidence type="ECO:0000256" key="1">
    <source>
        <dbReference type="SAM" id="MobiDB-lite"/>
    </source>
</evidence>
<evidence type="ECO:0000313" key="3">
    <source>
        <dbReference type="Proteomes" id="UP000663419"/>
    </source>
</evidence>
<organism evidence="2 3">
    <name type="scientific">Ajellomyces capsulatus (strain H88)</name>
    <name type="common">Darling's disease fungus</name>
    <name type="synonym">Histoplasma capsulatum</name>
    <dbReference type="NCBI Taxonomy" id="544711"/>
    <lineage>
        <taxon>Eukaryota</taxon>
        <taxon>Fungi</taxon>
        <taxon>Dikarya</taxon>
        <taxon>Ascomycota</taxon>
        <taxon>Pezizomycotina</taxon>
        <taxon>Eurotiomycetes</taxon>
        <taxon>Eurotiomycetidae</taxon>
        <taxon>Onygenales</taxon>
        <taxon>Ajellomycetaceae</taxon>
        <taxon>Histoplasma</taxon>
    </lineage>
</organism>
<evidence type="ECO:0000313" key="2">
    <source>
        <dbReference type="EMBL" id="QSS49356.1"/>
    </source>
</evidence>